<evidence type="ECO:0000313" key="9">
    <source>
        <dbReference type="EMBL" id="PIQ86631.1"/>
    </source>
</evidence>
<feature type="domain" description="4Fe-4S ferredoxin-type" evidence="8">
    <location>
        <begin position="105"/>
        <end position="137"/>
    </location>
</feature>
<keyword evidence="5" id="KW-0408">Iron</keyword>
<keyword evidence="4" id="KW-0677">Repeat</keyword>
<evidence type="ECO:0000256" key="6">
    <source>
        <dbReference type="ARBA" id="ARBA00023014"/>
    </source>
</evidence>
<evidence type="ECO:0000313" key="10">
    <source>
        <dbReference type="Proteomes" id="UP000230859"/>
    </source>
</evidence>
<keyword evidence="7" id="KW-1133">Transmembrane helix</keyword>
<dbReference type="InterPro" id="IPR017900">
    <property type="entry name" value="4Fe4S_Fe_S_CS"/>
</dbReference>
<evidence type="ECO:0000259" key="8">
    <source>
        <dbReference type="PROSITE" id="PS51379"/>
    </source>
</evidence>
<accession>A0A2H0LQK6</accession>
<dbReference type="SUPFAM" id="SSF54862">
    <property type="entry name" value="4Fe-4S ferredoxins"/>
    <property type="match status" value="1"/>
</dbReference>
<dbReference type="GO" id="GO:0030313">
    <property type="term" value="C:cell envelope"/>
    <property type="evidence" value="ECO:0007669"/>
    <property type="project" value="UniProtKB-SubCell"/>
</dbReference>
<comment type="subcellular location">
    <subcellularLocation>
        <location evidence="1">Cell envelope</location>
    </subcellularLocation>
</comment>
<dbReference type="GO" id="GO:0051539">
    <property type="term" value="F:4 iron, 4 sulfur cluster binding"/>
    <property type="evidence" value="ECO:0007669"/>
    <property type="project" value="UniProtKB-KW"/>
</dbReference>
<keyword evidence="2" id="KW-0004">4Fe-4S</keyword>
<dbReference type="Gene3D" id="3.30.70.20">
    <property type="match status" value="2"/>
</dbReference>
<sequence>MFASDISSSRRRFLKGAGASVCALSIFPKKLRANHTKVSKGEAYSVLVDLTRCIACRACSRVCVKANGLDPADDGSNVSPQHCETLAYNKWSTVNVENVPEPMHKSLAVGVKRQCMHCLEPACVSVCPVGAFSQTEKGPVIYRSQRCIGCRYCMIACPFEIPKFNWHSGFTPVVGKCQFCAQNRLFKGLPPACVEACPTGALKFGSREKLLFEAKVRVKANPKKYIKHIYGENEIGGTSWLYLSGIPFEKLGFKSNLPTSPIPSFTWEVVSRIPIIIAALSGLFGMVAFSLKKHIKDQDDLPKAGAS</sequence>
<dbReference type="PROSITE" id="PS00198">
    <property type="entry name" value="4FE4S_FER_1"/>
    <property type="match status" value="1"/>
</dbReference>
<keyword evidence="7" id="KW-0812">Transmembrane</keyword>
<dbReference type="NCBIfam" id="TIGR01409">
    <property type="entry name" value="TAT_signal_seq"/>
    <property type="match status" value="1"/>
</dbReference>
<feature type="transmembrane region" description="Helical" evidence="7">
    <location>
        <begin position="273"/>
        <end position="291"/>
    </location>
</feature>
<dbReference type="Proteomes" id="UP000230859">
    <property type="component" value="Unassembled WGS sequence"/>
</dbReference>
<keyword evidence="7" id="KW-0472">Membrane</keyword>
<gene>
    <name evidence="9" type="ORF">COV74_03975</name>
</gene>
<dbReference type="InterPro" id="IPR017896">
    <property type="entry name" value="4Fe4S_Fe-S-bd"/>
</dbReference>
<dbReference type="InterPro" id="IPR019546">
    <property type="entry name" value="TAT_signal_bac_arc"/>
</dbReference>
<dbReference type="EMBL" id="PCVY01000039">
    <property type="protein sequence ID" value="PIQ86631.1"/>
    <property type="molecule type" value="Genomic_DNA"/>
</dbReference>
<evidence type="ECO:0000256" key="4">
    <source>
        <dbReference type="ARBA" id="ARBA00022737"/>
    </source>
</evidence>
<protein>
    <recommendedName>
        <fullName evidence="8">4Fe-4S ferredoxin-type domain-containing protein</fullName>
    </recommendedName>
</protein>
<dbReference type="CDD" id="cd10561">
    <property type="entry name" value="HybA_like"/>
    <property type="match status" value="1"/>
</dbReference>
<keyword evidence="6" id="KW-0411">Iron-sulfur</keyword>
<dbReference type="InterPro" id="IPR006311">
    <property type="entry name" value="TAT_signal"/>
</dbReference>
<proteinExistence type="predicted"/>
<evidence type="ECO:0000256" key="1">
    <source>
        <dbReference type="ARBA" id="ARBA00004196"/>
    </source>
</evidence>
<evidence type="ECO:0000256" key="2">
    <source>
        <dbReference type="ARBA" id="ARBA00022485"/>
    </source>
</evidence>
<dbReference type="InterPro" id="IPR051555">
    <property type="entry name" value="FDH_Electron_Transfer_Unit"/>
</dbReference>
<dbReference type="AlphaFoldDB" id="A0A2H0LQK6"/>
<dbReference type="PROSITE" id="PS51379">
    <property type="entry name" value="4FE4S_FER_2"/>
    <property type="match status" value="3"/>
</dbReference>
<name>A0A2H0LQK6_9BACT</name>
<evidence type="ECO:0000256" key="3">
    <source>
        <dbReference type="ARBA" id="ARBA00022723"/>
    </source>
</evidence>
<dbReference type="Pfam" id="PF13247">
    <property type="entry name" value="Fer4_11"/>
    <property type="match status" value="1"/>
</dbReference>
<evidence type="ECO:0000256" key="7">
    <source>
        <dbReference type="SAM" id="Phobius"/>
    </source>
</evidence>
<dbReference type="PROSITE" id="PS51318">
    <property type="entry name" value="TAT"/>
    <property type="match status" value="1"/>
</dbReference>
<dbReference type="GO" id="GO:0046872">
    <property type="term" value="F:metal ion binding"/>
    <property type="evidence" value="ECO:0007669"/>
    <property type="project" value="UniProtKB-KW"/>
</dbReference>
<evidence type="ECO:0000256" key="5">
    <source>
        <dbReference type="ARBA" id="ARBA00023004"/>
    </source>
</evidence>
<dbReference type="PANTHER" id="PTHR43545">
    <property type="entry name" value="FORMATE DEHYDROGENASE, NITRATE-INDUCIBLE, IRON-SULFUR SUBUNIT"/>
    <property type="match status" value="1"/>
</dbReference>
<feature type="domain" description="4Fe-4S ferredoxin-type" evidence="8">
    <location>
        <begin position="138"/>
        <end position="167"/>
    </location>
</feature>
<reference evidence="9 10" key="1">
    <citation type="submission" date="2017-09" db="EMBL/GenBank/DDBJ databases">
        <title>Depth-based differentiation of microbial function through sediment-hosted aquifers and enrichment of novel symbionts in the deep terrestrial subsurface.</title>
        <authorList>
            <person name="Probst A.J."/>
            <person name="Ladd B."/>
            <person name="Jarett J.K."/>
            <person name="Geller-Mcgrath D.E."/>
            <person name="Sieber C.M."/>
            <person name="Emerson J.B."/>
            <person name="Anantharaman K."/>
            <person name="Thomas B.C."/>
            <person name="Malmstrom R."/>
            <person name="Stieglmeier M."/>
            <person name="Klingl A."/>
            <person name="Woyke T."/>
            <person name="Ryan C.M."/>
            <person name="Banfield J.F."/>
        </authorList>
    </citation>
    <scope>NUCLEOTIDE SEQUENCE [LARGE SCALE GENOMIC DNA]</scope>
    <source>
        <strain evidence="9">CG11_big_fil_rev_8_21_14_0_20_45_26</strain>
    </source>
</reference>
<keyword evidence="3" id="KW-0479">Metal-binding</keyword>
<organism evidence="9 10">
    <name type="scientific">Candidatus Abzuiibacterium crystallinum</name>
    <dbReference type="NCBI Taxonomy" id="1974748"/>
    <lineage>
        <taxon>Bacteria</taxon>
        <taxon>Pseudomonadati</taxon>
        <taxon>Candidatus Omnitrophota</taxon>
        <taxon>Candidatus Abzuiibacterium</taxon>
    </lineage>
</organism>
<dbReference type="PANTHER" id="PTHR43545:SF4">
    <property type="entry name" value="IRON-SULFUR PROTEIN"/>
    <property type="match status" value="1"/>
</dbReference>
<comment type="caution">
    <text evidence="9">The sequence shown here is derived from an EMBL/GenBank/DDBJ whole genome shotgun (WGS) entry which is preliminary data.</text>
</comment>
<feature type="domain" description="4Fe-4S ferredoxin-type" evidence="8">
    <location>
        <begin position="44"/>
        <end position="74"/>
    </location>
</feature>